<dbReference type="InterPro" id="IPR004038">
    <property type="entry name" value="Ribosomal_eL8/eL30/eS12/Gad45"/>
</dbReference>
<accession>A0A8H3HH17</accession>
<evidence type="ECO:0000313" key="8">
    <source>
        <dbReference type="EMBL" id="CAE6530870.1"/>
    </source>
</evidence>
<dbReference type="PRINTS" id="PR00883">
    <property type="entry name" value="NUCLEARHMG"/>
</dbReference>
<dbReference type="Gene3D" id="3.30.1330.30">
    <property type="match status" value="1"/>
</dbReference>
<keyword evidence="3 6" id="KW-0694">RNA-binding</keyword>
<dbReference type="PRINTS" id="PR00881">
    <property type="entry name" value="L7ARS6FAMILY"/>
</dbReference>
<dbReference type="GO" id="GO:0031120">
    <property type="term" value="P:snRNA pseudouridine synthesis"/>
    <property type="evidence" value="ECO:0007669"/>
    <property type="project" value="UniProtKB-UniRule"/>
</dbReference>
<evidence type="ECO:0000256" key="3">
    <source>
        <dbReference type="ARBA" id="ARBA00022884"/>
    </source>
</evidence>
<keyword evidence="4 6" id="KW-0539">Nucleus</keyword>
<dbReference type="SUPFAM" id="SSF55315">
    <property type="entry name" value="L30e-like"/>
    <property type="match status" value="1"/>
</dbReference>
<dbReference type="InterPro" id="IPR029064">
    <property type="entry name" value="Ribosomal_eL30-like_sf"/>
</dbReference>
<dbReference type="InterPro" id="IPR002415">
    <property type="entry name" value="H/ACA_rnp_Nhp2-like"/>
</dbReference>
<gene>
    <name evidence="8" type="ORF">RDB_LOCUS130181</name>
</gene>
<evidence type="ECO:0000256" key="2">
    <source>
        <dbReference type="ARBA" id="ARBA00007337"/>
    </source>
</evidence>
<name>A0A8H3HH17_9AGAM</name>
<dbReference type="GO" id="GO:0042254">
    <property type="term" value="P:ribosome biogenesis"/>
    <property type="evidence" value="ECO:0007669"/>
    <property type="project" value="InterPro"/>
</dbReference>
<dbReference type="GO" id="GO:0031429">
    <property type="term" value="C:box H/ACA snoRNP complex"/>
    <property type="evidence" value="ECO:0007669"/>
    <property type="project" value="UniProtKB-UniRule"/>
</dbReference>
<comment type="caution">
    <text evidence="8">The sequence shown here is derived from an EMBL/GenBank/DDBJ whole genome shotgun (WGS) entry which is preliminary data.</text>
</comment>
<dbReference type="AlphaFoldDB" id="A0A8H3HH17"/>
<dbReference type="GO" id="GO:0003723">
    <property type="term" value="F:RNA binding"/>
    <property type="evidence" value="ECO:0007669"/>
    <property type="project" value="UniProtKB-UniRule"/>
</dbReference>
<dbReference type="EMBL" id="CAJMWZ010007005">
    <property type="protein sequence ID" value="CAE6530870.1"/>
    <property type="molecule type" value="Genomic_DNA"/>
</dbReference>
<dbReference type="GO" id="GO:0000398">
    <property type="term" value="P:mRNA splicing, via spliceosome"/>
    <property type="evidence" value="ECO:0007669"/>
    <property type="project" value="UniProtKB-UniRule"/>
</dbReference>
<dbReference type="Proteomes" id="UP000663850">
    <property type="component" value="Unassembled WGS sequence"/>
</dbReference>
<comment type="function">
    <text evidence="6">Common component of the spliceosome and rRNA processing machinery.</text>
</comment>
<evidence type="ECO:0000256" key="6">
    <source>
        <dbReference type="RuleBase" id="RU366039"/>
    </source>
</evidence>
<reference evidence="8" key="1">
    <citation type="submission" date="2021-01" db="EMBL/GenBank/DDBJ databases">
        <authorList>
            <person name="Kaushik A."/>
        </authorList>
    </citation>
    <scope>NUCLEOTIDE SEQUENCE</scope>
    <source>
        <strain evidence="8">Type strain: AG8-Rh-89/</strain>
    </source>
</reference>
<sequence length="205" mass="22766">MGKTDKAEKKSKKEKPAVVDVDEEGDVSMVVQEAAGVEVVKEKKVKKDKEEKELIVVPVEELSPIAHPLAGKKLVKKLHKTVKKASKGRQVKRGVKEVVKSIRKGEKGLLILAADITPIDIISHLPVMAEDASIPYIFVASKEELGQASSTKRPTSCVLVCPDTKNKRKKVEGQEGMVENKEDDYRELYDEVHAEVKLLDEQVVY</sequence>
<keyword evidence="5 6" id="KW-0687">Ribonucleoprotein</keyword>
<comment type="similarity">
    <text evidence="2 6">Belongs to the eukaryotic ribosomal protein eL8 family.</text>
</comment>
<dbReference type="Pfam" id="PF01248">
    <property type="entry name" value="Ribosomal_L7Ae"/>
    <property type="match status" value="1"/>
</dbReference>
<comment type="function">
    <text evidence="6">Required for ribosome biogenesis. Part of a complex which catalyzes pseudouridylation of rRNA. This involves the isomerization of uridine such that the ribose is subsequently attached to C5, instead of the normal N1. Pseudouridine ('psi') residues may serve to stabilize the conformation of rRNAs.</text>
</comment>
<dbReference type="InterPro" id="IPR018492">
    <property type="entry name" value="Ribosomal_eL8/Nhp2"/>
</dbReference>
<comment type="subcellular location">
    <subcellularLocation>
        <location evidence="1 6">Nucleus</location>
        <location evidence="1 6">Nucleolus</location>
    </subcellularLocation>
</comment>
<dbReference type="PANTHER" id="PTHR23105">
    <property type="entry name" value="RIBOSOMAL PROTEIN L7AE FAMILY MEMBER"/>
    <property type="match status" value="1"/>
</dbReference>
<feature type="domain" description="Ribosomal protein eL8/eL30/eS12/Gadd45" evidence="7">
    <location>
        <begin position="77"/>
        <end position="163"/>
    </location>
</feature>
<evidence type="ECO:0000313" key="9">
    <source>
        <dbReference type="Proteomes" id="UP000663850"/>
    </source>
</evidence>
<evidence type="ECO:0000256" key="1">
    <source>
        <dbReference type="ARBA" id="ARBA00004604"/>
    </source>
</evidence>
<dbReference type="InterPro" id="IPR050257">
    <property type="entry name" value="eL8/uL1-like"/>
</dbReference>
<evidence type="ECO:0000259" key="7">
    <source>
        <dbReference type="Pfam" id="PF01248"/>
    </source>
</evidence>
<dbReference type="InterPro" id="IPR004037">
    <property type="entry name" value="Ribosomal_eL8-like_CS"/>
</dbReference>
<protein>
    <recommendedName>
        <fullName evidence="6">H/ACA ribonucleoprotein complex subunit 2</fullName>
    </recommendedName>
    <alternativeName>
        <fullName evidence="6">Nucleolar protein family A member 2</fullName>
    </alternativeName>
</protein>
<proteinExistence type="inferred from homology"/>
<evidence type="ECO:0000256" key="4">
    <source>
        <dbReference type="ARBA" id="ARBA00023242"/>
    </source>
</evidence>
<organism evidence="8 9">
    <name type="scientific">Rhizoctonia solani</name>
    <dbReference type="NCBI Taxonomy" id="456999"/>
    <lineage>
        <taxon>Eukaryota</taxon>
        <taxon>Fungi</taxon>
        <taxon>Dikarya</taxon>
        <taxon>Basidiomycota</taxon>
        <taxon>Agaricomycotina</taxon>
        <taxon>Agaricomycetes</taxon>
        <taxon>Cantharellales</taxon>
        <taxon>Ceratobasidiaceae</taxon>
        <taxon>Rhizoctonia</taxon>
    </lineage>
</organism>
<evidence type="ECO:0000256" key="5">
    <source>
        <dbReference type="ARBA" id="ARBA00023274"/>
    </source>
</evidence>
<dbReference type="PROSITE" id="PS01082">
    <property type="entry name" value="RIBOSOMAL_L7AE"/>
    <property type="match status" value="1"/>
</dbReference>